<gene>
    <name evidence="1" type="ORF">GJ744_002212</name>
</gene>
<reference evidence="1" key="1">
    <citation type="submission" date="2020-02" db="EMBL/GenBank/DDBJ databases">
        <authorList>
            <person name="Palmer J.M."/>
        </authorList>
    </citation>
    <scope>NUCLEOTIDE SEQUENCE</scope>
    <source>
        <strain evidence="1">EPUS1.4</strain>
        <tissue evidence="1">Thallus</tissue>
    </source>
</reference>
<dbReference type="AlphaFoldDB" id="A0A8H7A8B8"/>
<dbReference type="OrthoDB" id="5396311at2759"/>
<proteinExistence type="predicted"/>
<dbReference type="Proteomes" id="UP000606974">
    <property type="component" value="Unassembled WGS sequence"/>
</dbReference>
<protein>
    <submittedName>
        <fullName evidence="1">Uncharacterized protein</fullName>
    </submittedName>
</protein>
<dbReference type="EMBL" id="JAACFV010000138">
    <property type="protein sequence ID" value="KAF7504408.1"/>
    <property type="molecule type" value="Genomic_DNA"/>
</dbReference>
<keyword evidence="2" id="KW-1185">Reference proteome</keyword>
<evidence type="ECO:0000313" key="1">
    <source>
        <dbReference type="EMBL" id="KAF7504408.1"/>
    </source>
</evidence>
<sequence length="211" mass="24228">MGPFSPLSCAYSKALKKFTPTGVATLNRQIFIKIYAQIRPESLSERAIRAGWKRTGLFPLNKQRILDDEEVKNFSRTTPEYQPLAISEGPLEIFTTPKHFEAIRALKTQLELQSTPSTRRKIEKLGNATLQEHTASQLLALELKQVRDEAMHVERNRRSKRLQKEANQRSWNFDQIKAAREGVRKPIPRIPFVPDVPISVLGVKLRFLSRI</sequence>
<evidence type="ECO:0000313" key="2">
    <source>
        <dbReference type="Proteomes" id="UP000606974"/>
    </source>
</evidence>
<name>A0A8H7A8B8_9EURO</name>
<comment type="caution">
    <text evidence="1">The sequence shown here is derived from an EMBL/GenBank/DDBJ whole genome shotgun (WGS) entry which is preliminary data.</text>
</comment>
<organism evidence="1 2">
    <name type="scientific">Endocarpon pusillum</name>
    <dbReference type="NCBI Taxonomy" id="364733"/>
    <lineage>
        <taxon>Eukaryota</taxon>
        <taxon>Fungi</taxon>
        <taxon>Dikarya</taxon>
        <taxon>Ascomycota</taxon>
        <taxon>Pezizomycotina</taxon>
        <taxon>Eurotiomycetes</taxon>
        <taxon>Chaetothyriomycetidae</taxon>
        <taxon>Verrucariales</taxon>
        <taxon>Verrucariaceae</taxon>
        <taxon>Endocarpon</taxon>
    </lineage>
</organism>
<accession>A0A8H7A8B8</accession>